<gene>
    <name evidence="1" type="ORF">WPS_29810</name>
</gene>
<dbReference type="RefSeq" id="WP_317995281.1">
    <property type="nucleotide sequence ID" value="NZ_AP025523.1"/>
</dbReference>
<dbReference type="KEGG" id="vab:WPS_29810"/>
<accession>A0AAN1XZC8</accession>
<reference evidence="1 2" key="1">
    <citation type="journal article" date="2022" name="ISME Commun">
        <title>Vulcanimicrobium alpinus gen. nov. sp. nov., the first cultivated representative of the candidate phylum 'Eremiobacterota', is a metabolically versatile aerobic anoxygenic phototroph.</title>
        <authorList>
            <person name="Yabe S."/>
            <person name="Muto K."/>
            <person name="Abe K."/>
            <person name="Yokota A."/>
            <person name="Staudigel H."/>
            <person name="Tebo B.M."/>
        </authorList>
    </citation>
    <scope>NUCLEOTIDE SEQUENCE [LARGE SCALE GENOMIC DNA]</scope>
    <source>
        <strain evidence="1 2">WC8-2</strain>
    </source>
</reference>
<dbReference type="Gene3D" id="3.60.60.10">
    <property type="entry name" value="Penicillin V Acylase, Chain A"/>
    <property type="match status" value="1"/>
</dbReference>
<name>A0AAN1XZC8_UNVUL</name>
<evidence type="ECO:0000313" key="1">
    <source>
        <dbReference type="EMBL" id="BDE07705.1"/>
    </source>
</evidence>
<evidence type="ECO:0000313" key="2">
    <source>
        <dbReference type="Proteomes" id="UP001317532"/>
    </source>
</evidence>
<dbReference type="InterPro" id="IPR008551">
    <property type="entry name" value="TANGO2"/>
</dbReference>
<dbReference type="PANTHER" id="PTHR17985">
    <property type="entry name" value="SER/THR-RICH PROTEIN T10 IN DGCR REGION"/>
    <property type="match status" value="1"/>
</dbReference>
<dbReference type="Proteomes" id="UP001317532">
    <property type="component" value="Chromosome"/>
</dbReference>
<protein>
    <recommendedName>
        <fullName evidence="3">NRDE family protein</fullName>
    </recommendedName>
</protein>
<evidence type="ECO:0008006" key="3">
    <source>
        <dbReference type="Google" id="ProtNLM"/>
    </source>
</evidence>
<dbReference type="AlphaFoldDB" id="A0AAN1XZC8"/>
<organism evidence="1 2">
    <name type="scientific">Vulcanimicrobium alpinum</name>
    <dbReference type="NCBI Taxonomy" id="3016050"/>
    <lineage>
        <taxon>Bacteria</taxon>
        <taxon>Bacillati</taxon>
        <taxon>Vulcanimicrobiota</taxon>
        <taxon>Vulcanimicrobiia</taxon>
        <taxon>Vulcanimicrobiales</taxon>
        <taxon>Vulcanimicrobiaceae</taxon>
        <taxon>Vulcanimicrobium</taxon>
    </lineage>
</organism>
<proteinExistence type="predicted"/>
<dbReference type="Pfam" id="PF05742">
    <property type="entry name" value="TANGO2"/>
    <property type="match status" value="1"/>
</dbReference>
<sequence>MCTVLLLSRPGDAWPLLVGANRDERRDRAFDPPGRWWRDAPGILAGRDRLGGGSWLGVNDDGVFATIVNGPSRLGPLEGKRSRGTLVVDALRHAGAGDAADALRATPAGAYRGFTLIVADRRGAYAIVNDERTVAVRVLAPGHHLVSPEGCDVEDAPRYRAAMPALRAASPPDPGRDDWEAWLALLRVTDESDPHRGLTIAGEEFGTVASALVGIAADPHAPPVLHFAAPGFGAPSLPAKDPA</sequence>
<dbReference type="EMBL" id="AP025523">
    <property type="protein sequence ID" value="BDE07705.1"/>
    <property type="molecule type" value="Genomic_DNA"/>
</dbReference>
<keyword evidence="2" id="KW-1185">Reference proteome</keyword>
<dbReference type="PANTHER" id="PTHR17985:SF8">
    <property type="entry name" value="TRANSPORT AND GOLGI ORGANIZATION PROTEIN 2 HOMOLOG"/>
    <property type="match status" value="1"/>
</dbReference>